<name>Z4WZ27_9PORP</name>
<dbReference type="InterPro" id="IPR035958">
    <property type="entry name" value="SecB-like_sf"/>
</dbReference>
<organism evidence="1 2">
    <name type="scientific">Porphyromonas catoniae ATCC 51270</name>
    <dbReference type="NCBI Taxonomy" id="887901"/>
    <lineage>
        <taxon>Bacteria</taxon>
        <taxon>Pseudomonadati</taxon>
        <taxon>Bacteroidota</taxon>
        <taxon>Bacteroidia</taxon>
        <taxon>Bacteroidales</taxon>
        <taxon>Porphyromonadaceae</taxon>
        <taxon>Porphyromonas</taxon>
    </lineage>
</organism>
<dbReference type="Gene3D" id="3.10.420.10">
    <property type="entry name" value="SecB-like"/>
    <property type="match status" value="1"/>
</dbReference>
<dbReference type="SUPFAM" id="SSF54611">
    <property type="entry name" value="SecB-like"/>
    <property type="match status" value="1"/>
</dbReference>
<keyword evidence="2" id="KW-1185">Reference proteome</keyword>
<dbReference type="EMBL" id="JDFF01000009">
    <property type="protein sequence ID" value="EWC92985.1"/>
    <property type="molecule type" value="Genomic_DNA"/>
</dbReference>
<gene>
    <name evidence="1" type="ORF">HMPREF0636_1338</name>
</gene>
<dbReference type="AlphaFoldDB" id="Z4WZ27"/>
<sequence length="151" mass="16984">MSMTENARFQLEEYRFPRFTFDTTSLEDGELSIDFLPRGVFEGQRGLYRLSLEVRIGQGQYQVGKVECEASFHFSEEISLSSIPGYFYSNSIAIVFPYVRAFISLVTTQSQIPGIILPTLNLSGLGEKLKENTLELNGANNQPLPGCSQRE</sequence>
<dbReference type="Proteomes" id="UP000023482">
    <property type="component" value="Unassembled WGS sequence"/>
</dbReference>
<evidence type="ECO:0000313" key="1">
    <source>
        <dbReference type="EMBL" id="EWC92985.1"/>
    </source>
</evidence>
<accession>Z4WZ27</accession>
<evidence type="ECO:0000313" key="2">
    <source>
        <dbReference type="Proteomes" id="UP000023482"/>
    </source>
</evidence>
<comment type="caution">
    <text evidence="1">The sequence shown here is derived from an EMBL/GenBank/DDBJ whole genome shotgun (WGS) entry which is preliminary data.</text>
</comment>
<dbReference type="PATRIC" id="fig|887901.3.peg.458"/>
<reference evidence="1 2" key="1">
    <citation type="submission" date="2014-01" db="EMBL/GenBank/DDBJ databases">
        <authorList>
            <person name="Durkin A.S."/>
            <person name="McCorrison J."/>
            <person name="Torralba M."/>
            <person name="Gillis M."/>
            <person name="Haft D.H."/>
            <person name="Methe B."/>
            <person name="Sutton G."/>
            <person name="Nelson K.E."/>
        </authorList>
    </citation>
    <scope>NUCLEOTIDE SEQUENCE [LARGE SCALE GENOMIC DNA]</scope>
    <source>
        <strain evidence="1 2">ATCC 51270</strain>
    </source>
</reference>
<proteinExistence type="predicted"/>
<protein>
    <submittedName>
        <fullName evidence="1">Preprotein translocase, SecB subunit-like protein</fullName>
    </submittedName>
</protein>